<keyword evidence="1" id="KW-1133">Transmembrane helix</keyword>
<evidence type="ECO:0000256" key="1">
    <source>
        <dbReference type="SAM" id="Phobius"/>
    </source>
</evidence>
<dbReference type="AlphaFoldDB" id="A0A9W6IKY1"/>
<keyword evidence="3" id="KW-1185">Reference proteome</keyword>
<sequence length="229" mass="24724">MAAWTLMMLWVSVAMLVVTGLGVWYVARTLDATRGALRLAEEANEAAIAAVEATIEHGHRQLRPYLSAIPTRAVFEVTGSGIPISQKFGLRVIIEVHNTGQTPAFRKRLRGNIRVVAKDAIAGTKIQLPPLTAFGPPTMLGPNRDTESDNLSRVIAVDDAMLNGECEILVYGQIVYESDYACHYSNFCSVSINLKKAILDAQAISEAGKKSASMPPVQLVGLDFGNDAI</sequence>
<protein>
    <submittedName>
        <fullName evidence="2">Uncharacterized protein</fullName>
    </submittedName>
</protein>
<dbReference type="Proteomes" id="UP001143486">
    <property type="component" value="Unassembled WGS sequence"/>
</dbReference>
<proteinExistence type="predicted"/>
<gene>
    <name evidence="2" type="ORF">GCM10017621_13860</name>
</gene>
<feature type="transmembrane region" description="Helical" evidence="1">
    <location>
        <begin position="6"/>
        <end position="27"/>
    </location>
</feature>
<keyword evidence="1" id="KW-0472">Membrane</keyword>
<reference evidence="2" key="2">
    <citation type="submission" date="2023-01" db="EMBL/GenBank/DDBJ databases">
        <authorList>
            <person name="Sun Q."/>
            <person name="Evtushenko L."/>
        </authorList>
    </citation>
    <scope>NUCLEOTIDE SEQUENCE</scope>
    <source>
        <strain evidence="2">VKM B-1513</strain>
    </source>
</reference>
<reference evidence="2" key="1">
    <citation type="journal article" date="2014" name="Int. J. Syst. Evol. Microbiol.">
        <title>Complete genome sequence of Corynebacterium casei LMG S-19264T (=DSM 44701T), isolated from a smear-ripened cheese.</title>
        <authorList>
            <consortium name="US DOE Joint Genome Institute (JGI-PGF)"/>
            <person name="Walter F."/>
            <person name="Albersmeier A."/>
            <person name="Kalinowski J."/>
            <person name="Ruckert C."/>
        </authorList>
    </citation>
    <scope>NUCLEOTIDE SEQUENCE</scope>
    <source>
        <strain evidence="2">VKM B-1513</strain>
    </source>
</reference>
<name>A0A9W6IKY1_9PROT</name>
<dbReference type="EMBL" id="BSFE01000003">
    <property type="protein sequence ID" value="GLK51878.1"/>
    <property type="molecule type" value="Genomic_DNA"/>
</dbReference>
<evidence type="ECO:0000313" key="2">
    <source>
        <dbReference type="EMBL" id="GLK51878.1"/>
    </source>
</evidence>
<comment type="caution">
    <text evidence="2">The sequence shown here is derived from an EMBL/GenBank/DDBJ whole genome shotgun (WGS) entry which is preliminary data.</text>
</comment>
<organism evidence="2 3">
    <name type="scientific">Maricaulis virginensis</name>
    <dbReference type="NCBI Taxonomy" id="144022"/>
    <lineage>
        <taxon>Bacteria</taxon>
        <taxon>Pseudomonadati</taxon>
        <taxon>Pseudomonadota</taxon>
        <taxon>Alphaproteobacteria</taxon>
        <taxon>Maricaulales</taxon>
        <taxon>Maricaulaceae</taxon>
        <taxon>Maricaulis</taxon>
    </lineage>
</organism>
<keyword evidence="1" id="KW-0812">Transmembrane</keyword>
<accession>A0A9W6IKY1</accession>
<evidence type="ECO:0000313" key="3">
    <source>
        <dbReference type="Proteomes" id="UP001143486"/>
    </source>
</evidence>